<reference evidence="4" key="2">
    <citation type="submission" date="2020-09" db="EMBL/GenBank/DDBJ databases">
        <authorList>
            <person name="Sun Q."/>
            <person name="Zhou Y."/>
        </authorList>
    </citation>
    <scope>NUCLEOTIDE SEQUENCE</scope>
    <source>
        <strain evidence="4">CGMCC 1.15085</strain>
    </source>
</reference>
<reference evidence="4" key="1">
    <citation type="journal article" date="2014" name="Int. J. Syst. Evol. Microbiol.">
        <title>Complete genome sequence of Corynebacterium casei LMG S-19264T (=DSM 44701T), isolated from a smear-ripened cheese.</title>
        <authorList>
            <consortium name="US DOE Joint Genome Institute (JGI-PGF)"/>
            <person name="Walter F."/>
            <person name="Albersmeier A."/>
            <person name="Kalinowski J."/>
            <person name="Ruckert C."/>
        </authorList>
    </citation>
    <scope>NUCLEOTIDE SEQUENCE</scope>
    <source>
        <strain evidence="4">CGMCC 1.15085</strain>
    </source>
</reference>
<evidence type="ECO:0008006" key="6">
    <source>
        <dbReference type="Google" id="ProtNLM"/>
    </source>
</evidence>
<feature type="chain" id="PRO_5037550551" description="Gram-positive cocci surface proteins LPxTG domain-containing protein" evidence="3">
    <location>
        <begin position="23"/>
        <end position="269"/>
    </location>
</feature>
<evidence type="ECO:0000313" key="5">
    <source>
        <dbReference type="Proteomes" id="UP000636793"/>
    </source>
</evidence>
<evidence type="ECO:0000256" key="1">
    <source>
        <dbReference type="SAM" id="MobiDB-lite"/>
    </source>
</evidence>
<dbReference type="AlphaFoldDB" id="A0A916T2W3"/>
<feature type="region of interest" description="Disordered" evidence="1">
    <location>
        <begin position="204"/>
        <end position="223"/>
    </location>
</feature>
<keyword evidence="3" id="KW-0732">Signal</keyword>
<accession>A0A916T2W3</accession>
<evidence type="ECO:0000256" key="2">
    <source>
        <dbReference type="SAM" id="Phobius"/>
    </source>
</evidence>
<gene>
    <name evidence="4" type="ORF">GCM10011492_20240</name>
</gene>
<comment type="caution">
    <text evidence="4">The sequence shown here is derived from an EMBL/GenBank/DDBJ whole genome shotgun (WGS) entry which is preliminary data.</text>
</comment>
<feature type="transmembrane region" description="Helical" evidence="2">
    <location>
        <begin position="244"/>
        <end position="263"/>
    </location>
</feature>
<keyword evidence="2" id="KW-1133">Transmembrane helix</keyword>
<proteinExistence type="predicted"/>
<dbReference type="EMBL" id="BMHI01000003">
    <property type="protein sequence ID" value="GGB29819.1"/>
    <property type="molecule type" value="Genomic_DNA"/>
</dbReference>
<organism evidence="4 5">
    <name type="scientific">Flexivirga endophytica</name>
    <dbReference type="NCBI Taxonomy" id="1849103"/>
    <lineage>
        <taxon>Bacteria</taxon>
        <taxon>Bacillati</taxon>
        <taxon>Actinomycetota</taxon>
        <taxon>Actinomycetes</taxon>
        <taxon>Micrococcales</taxon>
        <taxon>Dermacoccaceae</taxon>
        <taxon>Flexivirga</taxon>
    </lineage>
</organism>
<feature type="signal peptide" evidence="3">
    <location>
        <begin position="1"/>
        <end position="22"/>
    </location>
</feature>
<protein>
    <recommendedName>
        <fullName evidence="6">Gram-positive cocci surface proteins LPxTG domain-containing protein</fullName>
    </recommendedName>
</protein>
<dbReference type="Proteomes" id="UP000636793">
    <property type="component" value="Unassembled WGS sequence"/>
</dbReference>
<keyword evidence="2" id="KW-0472">Membrane</keyword>
<evidence type="ECO:0000256" key="3">
    <source>
        <dbReference type="SAM" id="SignalP"/>
    </source>
</evidence>
<keyword evidence="5" id="KW-1185">Reference proteome</keyword>
<name>A0A916T2W3_9MICO</name>
<keyword evidence="2" id="KW-0812">Transmembrane</keyword>
<evidence type="ECO:0000313" key="4">
    <source>
        <dbReference type="EMBL" id="GGB29819.1"/>
    </source>
</evidence>
<sequence>MQALALLIGLFLLGATAQSATAATGAPTPAPAASTTAQAVTAVAPTGKTIGCGGIDNLFTIPRVTGVQYLVNGDVLPPNDYLVSDYSTDGSVLVTARAATGFTLAGKTSWSLTIAAPECTPPTVTPKCGGFTVTNRASYAIGFSWGAHGSPVSDGYYPTIAPGATKTVTTKRSALDYSYAPADDGMEFSISQLTVPQNCAAPTPTTTAPVVPPTSTATAPAGTNTTGPAIITDGPADGGHLNGLLLSGGLACALGAALTGVGLRRRLTR</sequence>